<feature type="transmembrane region" description="Helical" evidence="1">
    <location>
        <begin position="102"/>
        <end position="119"/>
    </location>
</feature>
<evidence type="ECO:0000313" key="2">
    <source>
        <dbReference type="EMBL" id="BBM87406.1"/>
    </source>
</evidence>
<keyword evidence="1" id="KW-0472">Membrane</keyword>
<reference evidence="2 3" key="1">
    <citation type="submission" date="2019-08" db="EMBL/GenBank/DDBJ databases">
        <title>Complete genome sequence of Candidatus Uab amorphum.</title>
        <authorList>
            <person name="Shiratori T."/>
            <person name="Suzuki S."/>
            <person name="Kakizawa Y."/>
            <person name="Ishida K."/>
        </authorList>
    </citation>
    <scope>NUCLEOTIDE SEQUENCE [LARGE SCALE GENOMIC DNA]</scope>
    <source>
        <strain evidence="2 3">SRT547</strain>
    </source>
</reference>
<dbReference type="EMBL" id="AP019860">
    <property type="protein sequence ID" value="BBM87406.1"/>
    <property type="molecule type" value="Genomic_DNA"/>
</dbReference>
<dbReference type="RefSeq" id="WP_151971428.1">
    <property type="nucleotide sequence ID" value="NZ_AP019860.1"/>
</dbReference>
<dbReference type="Proteomes" id="UP000326354">
    <property type="component" value="Chromosome"/>
</dbReference>
<dbReference type="AlphaFoldDB" id="A0A5S9ITM4"/>
<evidence type="ECO:0000313" key="3">
    <source>
        <dbReference type="Proteomes" id="UP000326354"/>
    </source>
</evidence>
<gene>
    <name evidence="2" type="ORF">UABAM_05815</name>
</gene>
<feature type="transmembrane region" description="Helical" evidence="1">
    <location>
        <begin position="157"/>
        <end position="174"/>
    </location>
</feature>
<protein>
    <recommendedName>
        <fullName evidence="4">DUF4149 domain-containing protein</fullName>
    </recommendedName>
</protein>
<sequence>MKNAWLNRLYYGSLGMWFGAVVAEVLSAISIFRMSRQYKASPGVEPFNDPAFSEYSSDIVAGFIANKMFNMMHVVELVCFVLVIAAVIGLAKSGAKIKKLPIVLIVFAGLSILFTYAWISPEMSALKETMYNPAAEEAARAAARSGFDSYHKITEKLISMAGLAVLIALNLGNAKQQDS</sequence>
<keyword evidence="1" id="KW-0812">Transmembrane</keyword>
<organism evidence="2 3">
    <name type="scientific">Uabimicrobium amorphum</name>
    <dbReference type="NCBI Taxonomy" id="2596890"/>
    <lineage>
        <taxon>Bacteria</taxon>
        <taxon>Pseudomonadati</taxon>
        <taxon>Planctomycetota</taxon>
        <taxon>Candidatus Uabimicrobiia</taxon>
        <taxon>Candidatus Uabimicrobiales</taxon>
        <taxon>Candidatus Uabimicrobiaceae</taxon>
        <taxon>Candidatus Uabimicrobium</taxon>
    </lineage>
</organism>
<accession>A0A5S9ITM4</accession>
<proteinExistence type="predicted"/>
<keyword evidence="1" id="KW-1133">Transmembrane helix</keyword>
<name>A0A5S9ITM4_UABAM</name>
<dbReference type="KEGG" id="uam:UABAM_05815"/>
<keyword evidence="3" id="KW-1185">Reference proteome</keyword>
<feature type="transmembrane region" description="Helical" evidence="1">
    <location>
        <begin position="71"/>
        <end position="90"/>
    </location>
</feature>
<feature type="transmembrane region" description="Helical" evidence="1">
    <location>
        <begin position="9"/>
        <end position="32"/>
    </location>
</feature>
<evidence type="ECO:0008006" key="4">
    <source>
        <dbReference type="Google" id="ProtNLM"/>
    </source>
</evidence>
<evidence type="ECO:0000256" key="1">
    <source>
        <dbReference type="SAM" id="Phobius"/>
    </source>
</evidence>